<dbReference type="SUPFAM" id="SSF103025">
    <property type="entry name" value="Folate-binding domain"/>
    <property type="match status" value="1"/>
</dbReference>
<dbReference type="InterPro" id="IPR045179">
    <property type="entry name" value="YgfZ/GcvT"/>
</dbReference>
<dbReference type="Proteomes" id="UP000545386">
    <property type="component" value="Unassembled WGS sequence"/>
</dbReference>
<dbReference type="Gene3D" id="3.30.70.1400">
    <property type="entry name" value="Aminomethyltransferase beta-barrel domains"/>
    <property type="match status" value="1"/>
</dbReference>
<comment type="caution">
    <text evidence="1">The sequence shown here is derived from an EMBL/GenBank/DDBJ whole genome shotgun (WGS) entry which is preliminary data.</text>
</comment>
<proteinExistence type="predicted"/>
<gene>
    <name evidence="1" type="ORF">GTU67_06040</name>
</gene>
<sequence>MTETSRTTTVLADFAVIEAVGDDTAGFLQGQLSNDIAGLAPGQACLAAYCTPKGRMLASMVVWQVAGTEAPTYRALIRHDIAPAIVKRLSMFVLRAKVKLSLLPAVVQGVSCTTPGAVPTAAAPAAASWPKQAAPYTVVDTPSGAFIAAPCANHGQARWWHIDTSTSAPNGTDLAAASAWHAADIAAGLPWVELATQDMFIPQTLNFDLIGGVSFTKGCYPGQEVVARSHYRGTVKRRMARGQVALDPAYATPGIVPGTDTFHAGAPDSPVGRIVNAVVVNGLAHVLLEVQLADLGQADLRVGAADGPAIVLQDLPYAIVANG</sequence>
<name>A0A842HMD9_9BURK</name>
<dbReference type="RefSeq" id="WP_185779203.1">
    <property type="nucleotide sequence ID" value="NZ_JACJUU010000003.1"/>
</dbReference>
<dbReference type="InterPro" id="IPR017703">
    <property type="entry name" value="YgfZ/GCV_T_CS"/>
</dbReference>
<accession>A0A842HMD9</accession>
<organism evidence="1 2">
    <name type="scientific">Pusillimonas minor</name>
    <dbReference type="NCBI Taxonomy" id="2697024"/>
    <lineage>
        <taxon>Bacteria</taxon>
        <taxon>Pseudomonadati</taxon>
        <taxon>Pseudomonadota</taxon>
        <taxon>Betaproteobacteria</taxon>
        <taxon>Burkholderiales</taxon>
        <taxon>Alcaligenaceae</taxon>
        <taxon>Pusillimonas</taxon>
    </lineage>
</organism>
<protein>
    <submittedName>
        <fullName evidence="1">Folate-binding protein YgfZ</fullName>
    </submittedName>
</protein>
<dbReference type="GO" id="GO:0016226">
    <property type="term" value="P:iron-sulfur cluster assembly"/>
    <property type="evidence" value="ECO:0007669"/>
    <property type="project" value="TreeGrafter"/>
</dbReference>
<evidence type="ECO:0000313" key="2">
    <source>
        <dbReference type="Proteomes" id="UP000545386"/>
    </source>
</evidence>
<reference evidence="1 2" key="1">
    <citation type="submission" date="2020-08" db="EMBL/GenBank/DDBJ databases">
        <title>Paraeoetvoesia sp. YC-7-48 draft genome sequence.</title>
        <authorList>
            <person name="Yao L."/>
        </authorList>
    </citation>
    <scope>NUCLEOTIDE SEQUENCE [LARGE SCALE GENOMIC DNA]</scope>
    <source>
        <strain evidence="2">YC-7-48</strain>
    </source>
</reference>
<dbReference type="PANTHER" id="PTHR22602:SF0">
    <property type="entry name" value="TRANSFERASE CAF17, MITOCHONDRIAL-RELATED"/>
    <property type="match status" value="1"/>
</dbReference>
<evidence type="ECO:0000313" key="1">
    <source>
        <dbReference type="EMBL" id="MBC2769477.1"/>
    </source>
</evidence>
<dbReference type="Gene3D" id="2.40.30.160">
    <property type="match status" value="1"/>
</dbReference>
<keyword evidence="2" id="KW-1185">Reference proteome</keyword>
<dbReference type="PANTHER" id="PTHR22602">
    <property type="entry name" value="TRANSFERASE CAF17, MITOCHONDRIAL-RELATED"/>
    <property type="match status" value="1"/>
</dbReference>
<dbReference type="AlphaFoldDB" id="A0A842HMD9"/>
<dbReference type="NCBIfam" id="TIGR03317">
    <property type="entry name" value="ygfZ_signature"/>
    <property type="match status" value="1"/>
</dbReference>
<dbReference type="EMBL" id="JACJUU010000003">
    <property type="protein sequence ID" value="MBC2769477.1"/>
    <property type="molecule type" value="Genomic_DNA"/>
</dbReference>